<dbReference type="InterPro" id="IPR051419">
    <property type="entry name" value="Lys/N-term_MeTrsfase_sf"/>
</dbReference>
<evidence type="ECO:0000259" key="4">
    <source>
        <dbReference type="Pfam" id="PF08241"/>
    </source>
</evidence>
<keyword evidence="3" id="KW-0808">Transferase</keyword>
<sequence length="112" mass="12927">MYHYTKHLKSSFGEAFSEGMVDDGYDEVVNIDISSVVIEAMQKKYANRPQLKYMKMDVRDMRAFDTRSFAAVIDKGTLDSLLCGHNSRQNAGKMLEEVWRVKAIKWGRLFPL</sequence>
<dbReference type="Pfam" id="PF08241">
    <property type="entry name" value="Methyltransf_11"/>
    <property type="match status" value="1"/>
</dbReference>
<dbReference type="PANTHER" id="PTHR12176">
    <property type="entry name" value="SAM-DEPENDENT METHYLTRANSFERASE SUPERFAMILY PROTEIN"/>
    <property type="match status" value="1"/>
</dbReference>
<dbReference type="EMBL" id="JACGWK010000036">
    <property type="protein sequence ID" value="KAL0308067.1"/>
    <property type="molecule type" value="Genomic_DNA"/>
</dbReference>
<accession>A0AAW2KNN0</accession>
<comment type="caution">
    <text evidence="5">The sequence shown here is derived from an EMBL/GenBank/DDBJ whole genome shotgun (WGS) entry which is preliminary data.</text>
</comment>
<proteinExistence type="inferred from homology"/>
<dbReference type="InterPro" id="IPR013216">
    <property type="entry name" value="Methyltransf_11"/>
</dbReference>
<dbReference type="Gene3D" id="3.40.50.150">
    <property type="entry name" value="Vaccinia Virus protein VP39"/>
    <property type="match status" value="1"/>
</dbReference>
<gene>
    <name evidence="5" type="ORF">Sangu_2996400</name>
</gene>
<dbReference type="AlphaFoldDB" id="A0AAW2KNN0"/>
<dbReference type="InterPro" id="IPR029063">
    <property type="entry name" value="SAM-dependent_MTases_sf"/>
</dbReference>
<reference evidence="5" key="2">
    <citation type="journal article" date="2024" name="Plant">
        <title>Genomic evolution and insights into agronomic trait innovations of Sesamum species.</title>
        <authorList>
            <person name="Miao H."/>
            <person name="Wang L."/>
            <person name="Qu L."/>
            <person name="Liu H."/>
            <person name="Sun Y."/>
            <person name="Le M."/>
            <person name="Wang Q."/>
            <person name="Wei S."/>
            <person name="Zheng Y."/>
            <person name="Lin W."/>
            <person name="Duan Y."/>
            <person name="Cao H."/>
            <person name="Xiong S."/>
            <person name="Wang X."/>
            <person name="Wei L."/>
            <person name="Li C."/>
            <person name="Ma Q."/>
            <person name="Ju M."/>
            <person name="Zhao R."/>
            <person name="Li G."/>
            <person name="Mu C."/>
            <person name="Tian Q."/>
            <person name="Mei H."/>
            <person name="Zhang T."/>
            <person name="Gao T."/>
            <person name="Zhang H."/>
        </authorList>
    </citation>
    <scope>NUCLEOTIDE SEQUENCE</scope>
    <source>
        <strain evidence="5">G01</strain>
    </source>
</reference>
<feature type="domain" description="Methyltransferase type 11" evidence="4">
    <location>
        <begin position="18"/>
        <end position="101"/>
    </location>
</feature>
<evidence type="ECO:0000256" key="1">
    <source>
        <dbReference type="ARBA" id="ARBA00008361"/>
    </source>
</evidence>
<organism evidence="5">
    <name type="scientific">Sesamum angustifolium</name>
    <dbReference type="NCBI Taxonomy" id="2727405"/>
    <lineage>
        <taxon>Eukaryota</taxon>
        <taxon>Viridiplantae</taxon>
        <taxon>Streptophyta</taxon>
        <taxon>Embryophyta</taxon>
        <taxon>Tracheophyta</taxon>
        <taxon>Spermatophyta</taxon>
        <taxon>Magnoliopsida</taxon>
        <taxon>eudicotyledons</taxon>
        <taxon>Gunneridae</taxon>
        <taxon>Pentapetalae</taxon>
        <taxon>asterids</taxon>
        <taxon>lamiids</taxon>
        <taxon>Lamiales</taxon>
        <taxon>Pedaliaceae</taxon>
        <taxon>Sesamum</taxon>
    </lineage>
</organism>
<protein>
    <submittedName>
        <fullName evidence="5">EEF1A lysine and N-terminal methyltransferase</fullName>
    </submittedName>
</protein>
<keyword evidence="2 5" id="KW-0489">Methyltransferase</keyword>
<dbReference type="GO" id="GO:0008757">
    <property type="term" value="F:S-adenosylmethionine-dependent methyltransferase activity"/>
    <property type="evidence" value="ECO:0007669"/>
    <property type="project" value="InterPro"/>
</dbReference>
<dbReference type="SUPFAM" id="SSF53335">
    <property type="entry name" value="S-adenosyl-L-methionine-dependent methyltransferases"/>
    <property type="match status" value="1"/>
</dbReference>
<evidence type="ECO:0000313" key="5">
    <source>
        <dbReference type="EMBL" id="KAL0308067.1"/>
    </source>
</evidence>
<name>A0AAW2KNN0_9LAMI</name>
<dbReference type="GO" id="GO:0009820">
    <property type="term" value="P:alkaloid metabolic process"/>
    <property type="evidence" value="ECO:0007669"/>
    <property type="project" value="UniProtKB-KW"/>
</dbReference>
<dbReference type="GO" id="GO:0032259">
    <property type="term" value="P:methylation"/>
    <property type="evidence" value="ECO:0007669"/>
    <property type="project" value="UniProtKB-KW"/>
</dbReference>
<evidence type="ECO:0000256" key="3">
    <source>
        <dbReference type="ARBA" id="ARBA00022679"/>
    </source>
</evidence>
<comment type="similarity">
    <text evidence="1">Belongs to the methyltransferase superfamily.</text>
</comment>
<evidence type="ECO:0000256" key="2">
    <source>
        <dbReference type="ARBA" id="ARBA00022603"/>
    </source>
</evidence>
<dbReference type="PANTHER" id="PTHR12176:SF79">
    <property type="entry name" value="METHYLTRANSFERASE TYPE 11 DOMAIN-CONTAINING PROTEIN"/>
    <property type="match status" value="1"/>
</dbReference>
<reference evidence="5" key="1">
    <citation type="submission" date="2020-06" db="EMBL/GenBank/DDBJ databases">
        <authorList>
            <person name="Li T."/>
            <person name="Hu X."/>
            <person name="Zhang T."/>
            <person name="Song X."/>
            <person name="Zhang H."/>
            <person name="Dai N."/>
            <person name="Sheng W."/>
            <person name="Hou X."/>
            <person name="Wei L."/>
        </authorList>
    </citation>
    <scope>NUCLEOTIDE SEQUENCE</scope>
    <source>
        <strain evidence="5">G01</strain>
        <tissue evidence="5">Leaf</tissue>
    </source>
</reference>